<sequence length="144" mass="15558">MLRIIPALLTLALVMAACAAPGPAVSPAPTGPVSEAERVVQAQVDAYNRHDIDAFVATYAPDVVLYRHPDQVMMRGTDAMRTLYGQMFTNAPALNVRIANRIVQGDFVIDHEVVTGAPGAEGEMLATAVYEVKAGRIQNVWFIH</sequence>
<comment type="caution">
    <text evidence="3">The sequence shown here is derived from an EMBL/GenBank/DDBJ whole genome shotgun (WGS) entry which is preliminary data.</text>
</comment>
<organism evidence="3 4">
    <name type="scientific">Longimicrobium terrae</name>
    <dbReference type="NCBI Taxonomy" id="1639882"/>
    <lineage>
        <taxon>Bacteria</taxon>
        <taxon>Pseudomonadati</taxon>
        <taxon>Gemmatimonadota</taxon>
        <taxon>Longimicrobiia</taxon>
        <taxon>Longimicrobiales</taxon>
        <taxon>Longimicrobiaceae</taxon>
        <taxon>Longimicrobium</taxon>
    </lineage>
</organism>
<feature type="chain" id="PRO_5032687224" description="SnoaL-like domain-containing protein" evidence="1">
    <location>
        <begin position="20"/>
        <end position="144"/>
    </location>
</feature>
<dbReference type="SUPFAM" id="SSF54427">
    <property type="entry name" value="NTF2-like"/>
    <property type="match status" value="1"/>
</dbReference>
<dbReference type="EMBL" id="JACHIA010000002">
    <property type="protein sequence ID" value="MBB6069274.1"/>
    <property type="molecule type" value="Genomic_DNA"/>
</dbReference>
<dbReference type="Proteomes" id="UP000582837">
    <property type="component" value="Unassembled WGS sequence"/>
</dbReference>
<evidence type="ECO:0000256" key="1">
    <source>
        <dbReference type="SAM" id="SignalP"/>
    </source>
</evidence>
<evidence type="ECO:0000313" key="4">
    <source>
        <dbReference type="Proteomes" id="UP000582837"/>
    </source>
</evidence>
<dbReference type="Gene3D" id="3.10.450.50">
    <property type="match status" value="1"/>
</dbReference>
<dbReference type="InterPro" id="IPR032710">
    <property type="entry name" value="NTF2-like_dom_sf"/>
</dbReference>
<dbReference type="InterPro" id="IPR037401">
    <property type="entry name" value="SnoaL-like"/>
</dbReference>
<dbReference type="RefSeq" id="WP_170037939.1">
    <property type="nucleotide sequence ID" value="NZ_JABDTL010000002.1"/>
</dbReference>
<accession>A0A841GV92</accession>
<feature type="signal peptide" evidence="1">
    <location>
        <begin position="1"/>
        <end position="19"/>
    </location>
</feature>
<dbReference type="PROSITE" id="PS51257">
    <property type="entry name" value="PROKAR_LIPOPROTEIN"/>
    <property type="match status" value="1"/>
</dbReference>
<protein>
    <recommendedName>
        <fullName evidence="2">SnoaL-like domain-containing protein</fullName>
    </recommendedName>
</protein>
<proteinExistence type="predicted"/>
<dbReference type="AlphaFoldDB" id="A0A841GV92"/>
<name>A0A841GV92_9BACT</name>
<evidence type="ECO:0000259" key="2">
    <source>
        <dbReference type="Pfam" id="PF12680"/>
    </source>
</evidence>
<evidence type="ECO:0000313" key="3">
    <source>
        <dbReference type="EMBL" id="MBB6069274.1"/>
    </source>
</evidence>
<dbReference type="Pfam" id="PF12680">
    <property type="entry name" value="SnoaL_2"/>
    <property type="match status" value="1"/>
</dbReference>
<keyword evidence="1" id="KW-0732">Signal</keyword>
<reference evidence="3 4" key="1">
    <citation type="submission" date="2020-08" db="EMBL/GenBank/DDBJ databases">
        <title>Genomic Encyclopedia of Type Strains, Phase IV (KMG-IV): sequencing the most valuable type-strain genomes for metagenomic binning, comparative biology and taxonomic classification.</title>
        <authorList>
            <person name="Goeker M."/>
        </authorList>
    </citation>
    <scope>NUCLEOTIDE SEQUENCE [LARGE SCALE GENOMIC DNA]</scope>
    <source>
        <strain evidence="3 4">DSM 29007</strain>
    </source>
</reference>
<gene>
    <name evidence="3" type="ORF">HNQ61_000889</name>
</gene>
<keyword evidence="4" id="KW-1185">Reference proteome</keyword>
<feature type="domain" description="SnoaL-like" evidence="2">
    <location>
        <begin position="40"/>
        <end position="138"/>
    </location>
</feature>